<evidence type="ECO:0000256" key="1">
    <source>
        <dbReference type="ARBA" id="ARBA00001933"/>
    </source>
</evidence>
<gene>
    <name evidence="4" type="primary">cobC</name>
    <name evidence="4" type="ORF">GCM10008023_22270</name>
</gene>
<dbReference type="SUPFAM" id="SSF53383">
    <property type="entry name" value="PLP-dependent transferases"/>
    <property type="match status" value="1"/>
</dbReference>
<reference evidence="5" key="1">
    <citation type="journal article" date="2019" name="Int. J. Syst. Evol. Microbiol.">
        <title>The Global Catalogue of Microorganisms (GCM) 10K type strain sequencing project: providing services to taxonomists for standard genome sequencing and annotation.</title>
        <authorList>
            <consortium name="The Broad Institute Genomics Platform"/>
            <consortium name="The Broad Institute Genome Sequencing Center for Infectious Disease"/>
            <person name="Wu L."/>
            <person name="Ma J."/>
        </authorList>
    </citation>
    <scope>NUCLEOTIDE SEQUENCE [LARGE SCALE GENOMIC DNA]</scope>
    <source>
        <strain evidence="5">CGMCC 1.8957</strain>
    </source>
</reference>
<evidence type="ECO:0000256" key="2">
    <source>
        <dbReference type="ARBA" id="ARBA00022898"/>
    </source>
</evidence>
<name>A0ABQ3LPY5_9SPHN</name>
<evidence type="ECO:0000313" key="4">
    <source>
        <dbReference type="EMBL" id="GHH17567.1"/>
    </source>
</evidence>
<sequence length="328" mass="34093">MSVLTIHGGRIDAAALRYPAAPLPWLDLSTGINPNGYDPAALTLADPRVLPSPSRLAALEDAAAAAFGMTCGAIAALPGSEIGLRLLATMGLPGPACVVAPSYGSHFAALPDATPVKSEALAGAEWRSALLANPNNPDGRVIAPETLLDLARSRTADGGWLVIDEAFADCVAGASVLPLLRDDDRVLVFRSFGKFYGLAGVRLGFVCGAEAIVAGYRERLGSWPVSSAAIELGIGAYRDTQWRAAMRIDLAAAAAALDQVLRRHGLAPRGDCPLFRLVETHDAAVVFERLATAGILTRPFDYAPGWLRIGLPGSAAALARLDRALGGG</sequence>
<comment type="cofactor">
    <cofactor evidence="1">
        <name>pyridoxal 5'-phosphate</name>
        <dbReference type="ChEBI" id="CHEBI:597326"/>
    </cofactor>
</comment>
<keyword evidence="5" id="KW-1185">Reference proteome</keyword>
<dbReference type="PANTHER" id="PTHR42885">
    <property type="entry name" value="HISTIDINOL-PHOSPHATE AMINOTRANSFERASE-RELATED"/>
    <property type="match status" value="1"/>
</dbReference>
<dbReference type="RefSeq" id="WP_229839371.1">
    <property type="nucleotide sequence ID" value="NZ_BNAQ01000003.1"/>
</dbReference>
<accession>A0ABQ3LPY5</accession>
<protein>
    <submittedName>
        <fullName evidence="4">Threonine-phosphate decarboxylase</fullName>
    </submittedName>
</protein>
<keyword evidence="2" id="KW-0663">Pyridoxal phosphate</keyword>
<evidence type="ECO:0000259" key="3">
    <source>
        <dbReference type="Pfam" id="PF00155"/>
    </source>
</evidence>
<dbReference type="PANTHER" id="PTHR42885:SF1">
    <property type="entry name" value="THREONINE-PHOSPHATE DECARBOXYLASE"/>
    <property type="match status" value="1"/>
</dbReference>
<feature type="domain" description="Aminotransferase class I/classII large" evidence="3">
    <location>
        <begin position="130"/>
        <end position="319"/>
    </location>
</feature>
<organism evidence="4 5">
    <name type="scientific">Sphingomonas glacialis</name>
    <dbReference type="NCBI Taxonomy" id="658225"/>
    <lineage>
        <taxon>Bacteria</taxon>
        <taxon>Pseudomonadati</taxon>
        <taxon>Pseudomonadota</taxon>
        <taxon>Alphaproteobacteria</taxon>
        <taxon>Sphingomonadales</taxon>
        <taxon>Sphingomonadaceae</taxon>
        <taxon>Sphingomonas</taxon>
    </lineage>
</organism>
<dbReference type="InterPro" id="IPR015421">
    <property type="entry name" value="PyrdxlP-dep_Trfase_major"/>
</dbReference>
<evidence type="ECO:0000313" key="5">
    <source>
        <dbReference type="Proteomes" id="UP000652430"/>
    </source>
</evidence>
<dbReference type="InterPro" id="IPR004839">
    <property type="entry name" value="Aminotransferase_I/II_large"/>
</dbReference>
<dbReference type="InterPro" id="IPR015422">
    <property type="entry name" value="PyrdxlP-dep_Trfase_small"/>
</dbReference>
<dbReference type="Gene3D" id="3.90.1150.10">
    <property type="entry name" value="Aspartate Aminotransferase, domain 1"/>
    <property type="match status" value="1"/>
</dbReference>
<dbReference type="Proteomes" id="UP000652430">
    <property type="component" value="Unassembled WGS sequence"/>
</dbReference>
<dbReference type="Gene3D" id="3.40.640.10">
    <property type="entry name" value="Type I PLP-dependent aspartate aminotransferase-like (Major domain)"/>
    <property type="match status" value="1"/>
</dbReference>
<dbReference type="EMBL" id="BNAQ01000003">
    <property type="protein sequence ID" value="GHH17567.1"/>
    <property type="molecule type" value="Genomic_DNA"/>
</dbReference>
<comment type="caution">
    <text evidence="4">The sequence shown here is derived from an EMBL/GenBank/DDBJ whole genome shotgun (WGS) entry which is preliminary data.</text>
</comment>
<dbReference type="CDD" id="cd00609">
    <property type="entry name" value="AAT_like"/>
    <property type="match status" value="1"/>
</dbReference>
<proteinExistence type="predicted"/>
<dbReference type="InterPro" id="IPR015424">
    <property type="entry name" value="PyrdxlP-dep_Trfase"/>
</dbReference>
<dbReference type="Pfam" id="PF00155">
    <property type="entry name" value="Aminotran_1_2"/>
    <property type="match status" value="1"/>
</dbReference>